<keyword evidence="5" id="KW-1185">Reference proteome</keyword>
<evidence type="ECO:0000256" key="2">
    <source>
        <dbReference type="SAM" id="MobiDB-lite"/>
    </source>
</evidence>
<evidence type="ECO:0000313" key="4">
    <source>
        <dbReference type="EnsemblMetazoa" id="tetur11g02850.1"/>
    </source>
</evidence>
<keyword evidence="1" id="KW-0175">Coiled coil</keyword>
<proteinExistence type="predicted"/>
<accession>T1KH24</accession>
<feature type="coiled-coil region" evidence="1">
    <location>
        <begin position="9"/>
        <end position="43"/>
    </location>
</feature>
<dbReference type="HOGENOM" id="CLU_732219_0_0_1"/>
<evidence type="ECO:0000313" key="5">
    <source>
        <dbReference type="Proteomes" id="UP000015104"/>
    </source>
</evidence>
<keyword evidence="3" id="KW-0472">Membrane</keyword>
<protein>
    <submittedName>
        <fullName evidence="4">Uncharacterized protein</fullName>
    </submittedName>
</protein>
<feature type="compositionally biased region" description="Polar residues" evidence="2">
    <location>
        <begin position="224"/>
        <end position="235"/>
    </location>
</feature>
<dbReference type="AlphaFoldDB" id="T1KH24"/>
<feature type="region of interest" description="Disordered" evidence="2">
    <location>
        <begin position="224"/>
        <end position="256"/>
    </location>
</feature>
<keyword evidence="3" id="KW-1133">Transmembrane helix</keyword>
<dbReference type="EMBL" id="CAEY01000073">
    <property type="status" value="NOT_ANNOTATED_CDS"/>
    <property type="molecule type" value="Genomic_DNA"/>
</dbReference>
<name>T1KH24_TETUR</name>
<feature type="compositionally biased region" description="Low complexity" evidence="2">
    <location>
        <begin position="244"/>
        <end position="256"/>
    </location>
</feature>
<reference evidence="5" key="1">
    <citation type="submission" date="2011-08" db="EMBL/GenBank/DDBJ databases">
        <authorList>
            <person name="Rombauts S."/>
        </authorList>
    </citation>
    <scope>NUCLEOTIDE SEQUENCE</scope>
    <source>
        <strain evidence="5">London</strain>
    </source>
</reference>
<feature type="transmembrane region" description="Helical" evidence="3">
    <location>
        <begin position="321"/>
        <end position="343"/>
    </location>
</feature>
<dbReference type="Proteomes" id="UP000015104">
    <property type="component" value="Unassembled WGS sequence"/>
</dbReference>
<dbReference type="EnsemblMetazoa" id="tetur11g02850.1">
    <property type="protein sequence ID" value="tetur11g02850.1"/>
    <property type="gene ID" value="tetur11g02850"/>
</dbReference>
<reference evidence="4" key="2">
    <citation type="submission" date="2015-06" db="UniProtKB">
        <authorList>
            <consortium name="EnsemblMetazoa"/>
        </authorList>
    </citation>
    <scope>IDENTIFICATION</scope>
</reference>
<evidence type="ECO:0000256" key="3">
    <source>
        <dbReference type="SAM" id="Phobius"/>
    </source>
</evidence>
<sequence>MEPECSNFLSEEADRQDTLEEAVKDLTQRVNLLEMIIQQQNLRLVNLEAASQGHAMAMINPEYPVEWSLKSPNDYIRYAEKKIHNLQRDNEWRMNFLSIQFDGLTNSSKEIILNAINKTRISVSSIVNVIAKEILGVSQITEFTVGCHGMPVATGTPQSHSRIPLDEKEENKLRAILGFIDKIFVSKKGWEYLVRRPVNQMGREFKSGKRSQIQPNISSYFQQKSTSLPSLNSPRPTMAIHAQSSTTEDNSSENFSSSDALVTSITPSLPNINRVQRNAPYPTSTLDSFLGLTPRRQTAEAAEREKRILDIVLESQNCRQYATLFLFHCWQPLALCVLCFYLFCYGRKLTPCYENAQNALQCVTKKNKHVHSKIKLHF</sequence>
<keyword evidence="3" id="KW-0812">Transmembrane</keyword>
<evidence type="ECO:0000256" key="1">
    <source>
        <dbReference type="SAM" id="Coils"/>
    </source>
</evidence>
<organism evidence="4 5">
    <name type="scientific">Tetranychus urticae</name>
    <name type="common">Two-spotted spider mite</name>
    <dbReference type="NCBI Taxonomy" id="32264"/>
    <lineage>
        <taxon>Eukaryota</taxon>
        <taxon>Metazoa</taxon>
        <taxon>Ecdysozoa</taxon>
        <taxon>Arthropoda</taxon>
        <taxon>Chelicerata</taxon>
        <taxon>Arachnida</taxon>
        <taxon>Acari</taxon>
        <taxon>Acariformes</taxon>
        <taxon>Trombidiformes</taxon>
        <taxon>Prostigmata</taxon>
        <taxon>Eleutherengona</taxon>
        <taxon>Raphignathae</taxon>
        <taxon>Tetranychoidea</taxon>
        <taxon>Tetranychidae</taxon>
        <taxon>Tetranychus</taxon>
    </lineage>
</organism>